<sequence length="264" mass="29414">MLRGGHLALGITVGVLGTILVFFLLEMFSSILPSGNEYWAALIGALSGGAFSMLALTLEHQHNRAEIERLERLKNLTHAYSLFEHLGEIVSNVGFLRNHINICLEDATNRGVPFPIFAVLPIAGTFERTRVPHEAKSFLISQGQSELYNLIGNLDLQASGEFDAFERSQLDRARVLELAKLLRNKAGDWAIEVSPENEEEVSGRAFFLSEQIERQSKQLEALLKQSLKALHGAVSVIRSSGNSEFGFAIKDEYIQEFGKNIEEW</sequence>
<keyword evidence="1" id="KW-0472">Membrane</keyword>
<keyword evidence="3" id="KW-1185">Reference proteome</keyword>
<keyword evidence="1" id="KW-0812">Transmembrane</keyword>
<organism evidence="2 3">
    <name type="scientific">Litoreibacter albidus</name>
    <dbReference type="NCBI Taxonomy" id="670155"/>
    <lineage>
        <taxon>Bacteria</taxon>
        <taxon>Pseudomonadati</taxon>
        <taxon>Pseudomonadota</taxon>
        <taxon>Alphaproteobacteria</taxon>
        <taxon>Rhodobacterales</taxon>
        <taxon>Roseobacteraceae</taxon>
        <taxon>Litoreibacter</taxon>
    </lineage>
</organism>
<feature type="transmembrane region" description="Helical" evidence="1">
    <location>
        <begin position="7"/>
        <end position="32"/>
    </location>
</feature>
<accession>A0A1H2S6E9</accession>
<feature type="transmembrane region" description="Helical" evidence="1">
    <location>
        <begin position="38"/>
        <end position="58"/>
    </location>
</feature>
<dbReference type="Proteomes" id="UP000199441">
    <property type="component" value="Unassembled WGS sequence"/>
</dbReference>
<gene>
    <name evidence="2" type="ORF">SAMN04488001_0699</name>
</gene>
<reference evidence="3" key="1">
    <citation type="submission" date="2016-10" db="EMBL/GenBank/DDBJ databases">
        <authorList>
            <person name="Varghese N."/>
            <person name="Submissions S."/>
        </authorList>
    </citation>
    <scope>NUCLEOTIDE SEQUENCE [LARGE SCALE GENOMIC DNA]</scope>
    <source>
        <strain evidence="3">DSM 26922</strain>
    </source>
</reference>
<dbReference type="AlphaFoldDB" id="A0A1H2S6E9"/>
<keyword evidence="1" id="KW-1133">Transmembrane helix</keyword>
<protein>
    <submittedName>
        <fullName evidence="2">Uncharacterized protein</fullName>
    </submittedName>
</protein>
<dbReference type="EMBL" id="FNOI01000001">
    <property type="protein sequence ID" value="SDW26754.1"/>
    <property type="molecule type" value="Genomic_DNA"/>
</dbReference>
<evidence type="ECO:0000256" key="1">
    <source>
        <dbReference type="SAM" id="Phobius"/>
    </source>
</evidence>
<evidence type="ECO:0000313" key="3">
    <source>
        <dbReference type="Proteomes" id="UP000199441"/>
    </source>
</evidence>
<name>A0A1H2S6E9_9RHOB</name>
<proteinExistence type="predicted"/>
<evidence type="ECO:0000313" key="2">
    <source>
        <dbReference type="EMBL" id="SDW26754.1"/>
    </source>
</evidence>